<evidence type="ECO:0000256" key="1">
    <source>
        <dbReference type="SAM" id="SignalP"/>
    </source>
</evidence>
<keyword evidence="3" id="KW-1185">Reference proteome</keyword>
<evidence type="ECO:0000313" key="2">
    <source>
        <dbReference type="EMBL" id="RDH83873.1"/>
    </source>
</evidence>
<keyword evidence="1" id="KW-0732">Signal</keyword>
<sequence>MLSIMSIFKNVSVTSLRLIILCLFFNQSSYAATHLTFCMDEKDVFPWSLPSTQDGLNLVLLNMVDKELADIHINYISMPWNDCFIQLKHNKVDGVFQASYVESRKKFGAYSKDENTEDSKNALHIDSYSLYTLKDSSVNYDGKTITGLNKKPIATNKGYSIFEDLQSKKLPVYGHNSSTIKQFRIMMNGKFSAVASLTFDGDYLLNQPEFSDKIIKIKPALSNKHYYLMLSNQLVDKQPELADKIWNEIQRIRASQEYQNEMTGWWIKNRLKH</sequence>
<evidence type="ECO:0000313" key="3">
    <source>
        <dbReference type="Proteomes" id="UP000254266"/>
    </source>
</evidence>
<dbReference type="AlphaFoldDB" id="A0A370DGB2"/>
<dbReference type="EMBL" id="QFXC01000008">
    <property type="protein sequence ID" value="RDH83873.1"/>
    <property type="molecule type" value="Genomic_DNA"/>
</dbReference>
<proteinExistence type="predicted"/>
<feature type="chain" id="PRO_5016670884" description="Solute-binding protein family 3/N-terminal domain-containing protein" evidence="1">
    <location>
        <begin position="32"/>
        <end position="273"/>
    </location>
</feature>
<reference evidence="2 3" key="1">
    <citation type="journal article" date="2018" name="ISME J.">
        <title>Endosymbiont genomes yield clues of tubeworm success.</title>
        <authorList>
            <person name="Li Y."/>
            <person name="Liles M.R."/>
            <person name="Halanych K.M."/>
        </authorList>
    </citation>
    <scope>NUCLEOTIDE SEQUENCE [LARGE SCALE GENOMIC DNA]</scope>
    <source>
        <strain evidence="2">A1464</strain>
    </source>
</reference>
<gene>
    <name evidence="2" type="ORF">DIZ80_06985</name>
</gene>
<dbReference type="Proteomes" id="UP000254266">
    <property type="component" value="Unassembled WGS sequence"/>
</dbReference>
<dbReference type="Gene3D" id="3.40.190.10">
    <property type="entry name" value="Periplasmic binding protein-like II"/>
    <property type="match status" value="2"/>
</dbReference>
<protein>
    <recommendedName>
        <fullName evidence="4">Solute-binding protein family 3/N-terminal domain-containing protein</fullName>
    </recommendedName>
</protein>
<accession>A0A370DGB2</accession>
<feature type="signal peptide" evidence="1">
    <location>
        <begin position="1"/>
        <end position="31"/>
    </location>
</feature>
<organism evidence="2 3">
    <name type="scientific">endosymbiont of Galathealinum brachiosum</name>
    <dbReference type="NCBI Taxonomy" id="2200906"/>
    <lineage>
        <taxon>Bacteria</taxon>
        <taxon>Pseudomonadati</taxon>
        <taxon>Pseudomonadota</taxon>
        <taxon>Gammaproteobacteria</taxon>
        <taxon>sulfur-oxidizing symbionts</taxon>
    </lineage>
</organism>
<evidence type="ECO:0008006" key="4">
    <source>
        <dbReference type="Google" id="ProtNLM"/>
    </source>
</evidence>
<dbReference type="SUPFAM" id="SSF53850">
    <property type="entry name" value="Periplasmic binding protein-like II"/>
    <property type="match status" value="1"/>
</dbReference>
<name>A0A370DGB2_9GAMM</name>
<comment type="caution">
    <text evidence="2">The sequence shown here is derived from an EMBL/GenBank/DDBJ whole genome shotgun (WGS) entry which is preliminary data.</text>
</comment>